<feature type="transmembrane region" description="Helical" evidence="1">
    <location>
        <begin position="145"/>
        <end position="163"/>
    </location>
</feature>
<proteinExistence type="predicted"/>
<gene>
    <name evidence="2" type="ORF">BCR42DRAFT_321275</name>
</gene>
<comment type="caution">
    <text evidence="2">The sequence shown here is derived from an EMBL/GenBank/DDBJ whole genome shotgun (WGS) entry which is preliminary data.</text>
</comment>
<feature type="transmembrane region" description="Helical" evidence="1">
    <location>
        <begin position="41"/>
        <end position="59"/>
    </location>
</feature>
<evidence type="ECO:0000313" key="3">
    <source>
        <dbReference type="Proteomes" id="UP000193560"/>
    </source>
</evidence>
<feature type="transmembrane region" description="Helical" evidence="1">
    <location>
        <begin position="175"/>
        <end position="196"/>
    </location>
</feature>
<name>A0A1X2IST3_9FUNG</name>
<dbReference type="Proteomes" id="UP000193560">
    <property type="component" value="Unassembled WGS sequence"/>
</dbReference>
<evidence type="ECO:0000313" key="2">
    <source>
        <dbReference type="EMBL" id="ORZ21591.1"/>
    </source>
</evidence>
<dbReference type="EMBL" id="MCGE01000005">
    <property type="protein sequence ID" value="ORZ21591.1"/>
    <property type="molecule type" value="Genomic_DNA"/>
</dbReference>
<reference evidence="2 3" key="1">
    <citation type="submission" date="2016-07" db="EMBL/GenBank/DDBJ databases">
        <title>Pervasive Adenine N6-methylation of Active Genes in Fungi.</title>
        <authorList>
            <consortium name="DOE Joint Genome Institute"/>
            <person name="Mondo S.J."/>
            <person name="Dannebaum R.O."/>
            <person name="Kuo R.C."/>
            <person name="Labutti K."/>
            <person name="Haridas S."/>
            <person name="Kuo A."/>
            <person name="Salamov A."/>
            <person name="Ahrendt S.R."/>
            <person name="Lipzen A."/>
            <person name="Sullivan W."/>
            <person name="Andreopoulos W.B."/>
            <person name="Clum A."/>
            <person name="Lindquist E."/>
            <person name="Daum C."/>
            <person name="Ramamoorthy G.K."/>
            <person name="Gryganskyi A."/>
            <person name="Culley D."/>
            <person name="Magnuson J.K."/>
            <person name="James T.Y."/>
            <person name="O'Malley M.A."/>
            <person name="Stajich J.E."/>
            <person name="Spatafora J.W."/>
            <person name="Visel A."/>
            <person name="Grigoriev I.V."/>
        </authorList>
    </citation>
    <scope>NUCLEOTIDE SEQUENCE [LARGE SCALE GENOMIC DNA]</scope>
    <source>
        <strain evidence="2 3">NRRL 1336</strain>
    </source>
</reference>
<keyword evidence="1" id="KW-1133">Transmembrane helix</keyword>
<keyword evidence="1" id="KW-0472">Membrane</keyword>
<dbReference type="OrthoDB" id="2446850at2759"/>
<sequence length="201" mass="22665">MPYHSLESLSDYDSHYNGGYYGHEANKNQFSTFMMDPNVKLYWVAFFSLLAYWGLLWFLQHAFGDPHYQNENESMPSIKTPAGGAGEEATPPVSAPTGYGSWVHRPNTTNANKRLGRASRVLGDLILMLLSVLILNTIGQGNSRIVMILTWIFFGFAVFWSIFEAAKESHIARFLFAMIFYGIMLAIGALAFIHGFHGYFD</sequence>
<organism evidence="2 3">
    <name type="scientific">Absidia repens</name>
    <dbReference type="NCBI Taxonomy" id="90262"/>
    <lineage>
        <taxon>Eukaryota</taxon>
        <taxon>Fungi</taxon>
        <taxon>Fungi incertae sedis</taxon>
        <taxon>Mucoromycota</taxon>
        <taxon>Mucoromycotina</taxon>
        <taxon>Mucoromycetes</taxon>
        <taxon>Mucorales</taxon>
        <taxon>Cunninghamellaceae</taxon>
        <taxon>Absidia</taxon>
    </lineage>
</organism>
<feature type="transmembrane region" description="Helical" evidence="1">
    <location>
        <begin position="121"/>
        <end position="139"/>
    </location>
</feature>
<protein>
    <submittedName>
        <fullName evidence="2">Uncharacterized protein</fullName>
    </submittedName>
</protein>
<dbReference type="AlphaFoldDB" id="A0A1X2IST3"/>
<keyword evidence="1" id="KW-0812">Transmembrane</keyword>
<accession>A0A1X2IST3</accession>
<keyword evidence="3" id="KW-1185">Reference proteome</keyword>
<evidence type="ECO:0000256" key="1">
    <source>
        <dbReference type="SAM" id="Phobius"/>
    </source>
</evidence>